<protein>
    <submittedName>
        <fullName evidence="2">Uncharacterized protein</fullName>
    </submittedName>
</protein>
<reference evidence="2 3" key="1">
    <citation type="submission" date="2015-06" db="EMBL/GenBank/DDBJ databases">
        <title>Expansion of signal transduction pathways in fungi by whole-genome duplication.</title>
        <authorList>
            <consortium name="DOE Joint Genome Institute"/>
            <person name="Corrochano L.M."/>
            <person name="Kuo A."/>
            <person name="Marcet-Houben M."/>
            <person name="Polaino S."/>
            <person name="Salamov A."/>
            <person name="Villalobos J.M."/>
            <person name="Alvarez M.I."/>
            <person name="Avalos J."/>
            <person name="Benito E.P."/>
            <person name="Benoit I."/>
            <person name="Burger G."/>
            <person name="Camino L.P."/>
            <person name="Canovas D."/>
            <person name="Cerda-Olmedo E."/>
            <person name="Cheng J.-F."/>
            <person name="Dominguez A."/>
            <person name="Elias M."/>
            <person name="Eslava A.P."/>
            <person name="Glaser F."/>
            <person name="Grimwood J."/>
            <person name="Gutierrez G."/>
            <person name="Heitman J."/>
            <person name="Henrissat B."/>
            <person name="Iturriaga E.A."/>
            <person name="Lang B.F."/>
            <person name="Lavin J.L."/>
            <person name="Lee S."/>
            <person name="Li W."/>
            <person name="Lindquist E."/>
            <person name="Lopez-Garcia S."/>
            <person name="Luque E.M."/>
            <person name="Marcos A.T."/>
            <person name="Martin J."/>
            <person name="Mccluskey K."/>
            <person name="Medina H.R."/>
            <person name="Miralles-Duran A."/>
            <person name="Miyazaki A."/>
            <person name="Munoz-Torres E."/>
            <person name="Oguiza J.A."/>
            <person name="Ohm R."/>
            <person name="Olmedo M."/>
            <person name="Orejas M."/>
            <person name="Ortiz-Castellanos L."/>
            <person name="Pisabarro A.G."/>
            <person name="Rodriguez-Romero J."/>
            <person name="Ruiz-Herrera J."/>
            <person name="Ruiz-Vazquez R."/>
            <person name="Sanz C."/>
            <person name="Schackwitz W."/>
            <person name="Schmutz J."/>
            <person name="Shahriari M."/>
            <person name="Shelest E."/>
            <person name="Silva-Franco F."/>
            <person name="Soanes D."/>
            <person name="Syed K."/>
            <person name="Tagua V.G."/>
            <person name="Talbot N.J."/>
            <person name="Thon M."/>
            <person name="De Vries R.P."/>
            <person name="Wiebenga A."/>
            <person name="Yadav J.S."/>
            <person name="Braun E.L."/>
            <person name="Baker S."/>
            <person name="Garre V."/>
            <person name="Horwitz B."/>
            <person name="Torres-Martinez S."/>
            <person name="Idnurm A."/>
            <person name="Herrera-Estrella A."/>
            <person name="Gabaldon T."/>
            <person name="Grigoriev I.V."/>
        </authorList>
    </citation>
    <scope>NUCLEOTIDE SEQUENCE [LARGE SCALE GENOMIC DNA]</scope>
    <source>
        <strain evidence="2 3">CBS 277.49</strain>
    </source>
</reference>
<keyword evidence="3" id="KW-1185">Reference proteome</keyword>
<dbReference type="EMBL" id="AMYB01000010">
    <property type="protein sequence ID" value="OAC98627.1"/>
    <property type="molecule type" value="Genomic_DNA"/>
</dbReference>
<comment type="caution">
    <text evidence="2">The sequence shown here is derived from an EMBL/GenBank/DDBJ whole genome shotgun (WGS) entry which is preliminary data.</text>
</comment>
<dbReference type="OrthoDB" id="10484060at2759"/>
<feature type="region of interest" description="Disordered" evidence="1">
    <location>
        <begin position="476"/>
        <end position="500"/>
    </location>
</feature>
<organism evidence="2 3">
    <name type="scientific">Mucor lusitanicus CBS 277.49</name>
    <dbReference type="NCBI Taxonomy" id="747725"/>
    <lineage>
        <taxon>Eukaryota</taxon>
        <taxon>Fungi</taxon>
        <taxon>Fungi incertae sedis</taxon>
        <taxon>Mucoromycota</taxon>
        <taxon>Mucoromycotina</taxon>
        <taxon>Mucoromycetes</taxon>
        <taxon>Mucorales</taxon>
        <taxon>Mucorineae</taxon>
        <taxon>Mucoraceae</taxon>
        <taxon>Mucor</taxon>
    </lineage>
</organism>
<name>A0A168HCD8_MUCCL</name>
<dbReference type="VEuPathDB" id="FungiDB:MUCCIDRAFT_115549"/>
<feature type="compositionally biased region" description="Basic residues" evidence="1">
    <location>
        <begin position="476"/>
        <end position="490"/>
    </location>
</feature>
<evidence type="ECO:0000256" key="1">
    <source>
        <dbReference type="SAM" id="MobiDB-lite"/>
    </source>
</evidence>
<proteinExistence type="predicted"/>
<evidence type="ECO:0000313" key="2">
    <source>
        <dbReference type="EMBL" id="OAC98627.1"/>
    </source>
</evidence>
<accession>A0A168HCD8</accession>
<gene>
    <name evidence="2" type="ORF">MUCCIDRAFT_115549</name>
</gene>
<sequence length="500" mass="57795">MSEQQQQQQQQESLVFMPTEDEITPKMSKLFADIDKLIDQYVVDVKEYPLETTQRFVGWHVCQDFYTTFCKSFAPPGQPRQTSWNVYQKEEYARYVAEQKRTEQPIEKYSNMQGYFSEKFDEVKKENPGYYEQLKETAKRINELQPRDMSVKARQLTYVKQIKQLQTSLEYMKYNYNMHYMFAYSHVTTKHYLYPKGAFVSEGGAERTWRRLQKGLHGSTILDCLNDSVYFEVGRKAALNAARLAAARINNNSSLATINVPAENESANAENGESAFVDDEMEDLELANAVEEEDQDQDMYYVDSNEYAYQNVDDAVTIIADDSTLAIPRIVRGVTAIDPNDMPIPLMSTTTTAPFEPAPTVVDTQHVHLSQQQPKPKLSKIKADLRSVLIKQYSKLIDDANTCALHQAQTFGSLDEQANEARKNFPWKAFAGPDAKYRFKGWRQRWGEVPASFEDIEYSYMEELLDKLNKDVVRIRVKKSKKKSKKRKTNHNSDAQERNT</sequence>
<evidence type="ECO:0000313" key="3">
    <source>
        <dbReference type="Proteomes" id="UP000077051"/>
    </source>
</evidence>
<dbReference type="Proteomes" id="UP000077051">
    <property type="component" value="Unassembled WGS sequence"/>
</dbReference>
<dbReference type="AlphaFoldDB" id="A0A168HCD8"/>